<dbReference type="Pfam" id="PF07727">
    <property type="entry name" value="RVT_2"/>
    <property type="match status" value="2"/>
</dbReference>
<feature type="domain" description="Reverse transcriptase Ty1/copia-type" evidence="1">
    <location>
        <begin position="124"/>
        <end position="173"/>
    </location>
</feature>
<evidence type="ECO:0000313" key="3">
    <source>
        <dbReference type="Proteomes" id="UP000288805"/>
    </source>
</evidence>
<feature type="domain" description="Reverse transcriptase Ty1/copia-type" evidence="1">
    <location>
        <begin position="23"/>
        <end position="81"/>
    </location>
</feature>
<comment type="caution">
    <text evidence="2">The sequence shown here is derived from an EMBL/GenBank/DDBJ whole genome shotgun (WGS) entry which is preliminary data.</text>
</comment>
<dbReference type="PANTHER" id="PTHR11439">
    <property type="entry name" value="GAG-POL-RELATED RETROTRANSPOSON"/>
    <property type="match status" value="1"/>
</dbReference>
<accession>A0A438CY49</accession>
<dbReference type="InterPro" id="IPR043502">
    <property type="entry name" value="DNA/RNA_pol_sf"/>
</dbReference>
<protein>
    <submittedName>
        <fullName evidence="2">Copia protein</fullName>
    </submittedName>
</protein>
<dbReference type="Proteomes" id="UP000288805">
    <property type="component" value="Unassembled WGS sequence"/>
</dbReference>
<reference evidence="2 3" key="1">
    <citation type="journal article" date="2018" name="PLoS Genet.">
        <title>Population sequencing reveals clonal diversity and ancestral inbreeding in the grapevine cultivar Chardonnay.</title>
        <authorList>
            <person name="Roach M.J."/>
            <person name="Johnson D.L."/>
            <person name="Bohlmann J."/>
            <person name="van Vuuren H.J."/>
            <person name="Jones S.J."/>
            <person name="Pretorius I.S."/>
            <person name="Schmidt S.A."/>
            <person name="Borneman A.R."/>
        </authorList>
    </citation>
    <scope>NUCLEOTIDE SEQUENCE [LARGE SCALE GENOMIC DNA]</scope>
    <source>
        <strain evidence="3">cv. Chardonnay</strain>
        <tissue evidence="2">Leaf</tissue>
    </source>
</reference>
<proteinExistence type="predicted"/>
<evidence type="ECO:0000259" key="1">
    <source>
        <dbReference type="Pfam" id="PF07727"/>
    </source>
</evidence>
<dbReference type="SUPFAM" id="SSF56672">
    <property type="entry name" value="DNA/RNA polymerases"/>
    <property type="match status" value="1"/>
</dbReference>
<name>A0A438CY49_VITVI</name>
<dbReference type="InterPro" id="IPR013103">
    <property type="entry name" value="RVT_2"/>
</dbReference>
<evidence type="ECO:0000313" key="2">
    <source>
        <dbReference type="EMBL" id="RVW28127.1"/>
    </source>
</evidence>
<dbReference type="EMBL" id="QGNW01001915">
    <property type="protein sequence ID" value="RVW28127.1"/>
    <property type="molecule type" value="Genomic_DNA"/>
</dbReference>
<dbReference type="CDD" id="cd09272">
    <property type="entry name" value="RNase_HI_RT_Ty1"/>
    <property type="match status" value="1"/>
</dbReference>
<dbReference type="AlphaFoldDB" id="A0A438CY49"/>
<dbReference type="PANTHER" id="PTHR11439:SF467">
    <property type="entry name" value="INTEGRASE CATALYTIC DOMAIN-CONTAINING PROTEIN"/>
    <property type="match status" value="1"/>
</dbReference>
<organism evidence="2 3">
    <name type="scientific">Vitis vinifera</name>
    <name type="common">Grape</name>
    <dbReference type="NCBI Taxonomy" id="29760"/>
    <lineage>
        <taxon>Eukaryota</taxon>
        <taxon>Viridiplantae</taxon>
        <taxon>Streptophyta</taxon>
        <taxon>Embryophyta</taxon>
        <taxon>Tracheophyta</taxon>
        <taxon>Spermatophyta</taxon>
        <taxon>Magnoliopsida</taxon>
        <taxon>eudicotyledons</taxon>
        <taxon>Gunneridae</taxon>
        <taxon>Pentapetalae</taxon>
        <taxon>rosids</taxon>
        <taxon>Vitales</taxon>
        <taxon>Vitaceae</taxon>
        <taxon>Viteae</taxon>
        <taxon>Vitis</taxon>
    </lineage>
</organism>
<gene>
    <name evidence="2" type="primary">GIP_348</name>
    <name evidence="2" type="ORF">CK203_116084</name>
</gene>
<sequence>MSCKESKLWYNAMKDEMSSMMCNDIWDLVELPNGAKAISCKWDFKTKKDSLGNIERYKARLVAKGFTQKEGIDYTETFSPLEEEVYMKQPEGFPSSDGEQLVCKLDKSIYGLKQASHQCESKVCFLVLYVDDILLATTDKGLLHEVKQFLSKNFDMKDMGKASYVIAIKIYRDKFQVGSLMYARVCTRPNIAFVVGMLKRYRRNLGLDHCRVAKKVMRYLQGTKDYKLMYRRTSNLEVVSYSGSYFAGCADSFEFISCFEVTSHGVWLKSFIFGLRIMDSISRPLSIYCDNSTAVFVAKNNKSGSRSKHIDIKYLAIRERVKEKKVVTEHISTELMIIDPLTKGMPPLKFKDHVVNMGLSSLM</sequence>